<keyword evidence="2" id="KW-1185">Reference proteome</keyword>
<gene>
    <name evidence="1" type="ORF">PsorP6_018141</name>
</gene>
<dbReference type="Proteomes" id="UP001163321">
    <property type="component" value="Chromosome 2"/>
</dbReference>
<name>A0ACC0WC31_9STRA</name>
<reference evidence="1 2" key="1">
    <citation type="journal article" date="2022" name="bioRxiv">
        <title>The genome of the oomycete Peronosclerospora sorghi, a cosmopolitan pathogen of maize and sorghum, is inflated with dispersed pseudogenes.</title>
        <authorList>
            <person name="Fletcher K."/>
            <person name="Martin F."/>
            <person name="Isakeit T."/>
            <person name="Cavanaugh K."/>
            <person name="Magill C."/>
            <person name="Michelmore R."/>
        </authorList>
    </citation>
    <scope>NUCLEOTIDE SEQUENCE [LARGE SCALE GENOMIC DNA]</scope>
    <source>
        <strain evidence="1">P6</strain>
    </source>
</reference>
<protein>
    <submittedName>
        <fullName evidence="1">Uncharacterized protein</fullName>
    </submittedName>
</protein>
<evidence type="ECO:0000313" key="2">
    <source>
        <dbReference type="Proteomes" id="UP001163321"/>
    </source>
</evidence>
<proteinExistence type="predicted"/>
<sequence>MDDDPQVETEVNAYYNELIPQGTEDWLLLHQVRKFQQFCRRARSSRGRTDWTTRAARQRPSTGTGRELATTSIRA</sequence>
<evidence type="ECO:0000313" key="1">
    <source>
        <dbReference type="EMBL" id="KAI9916344.1"/>
    </source>
</evidence>
<organism evidence="1 2">
    <name type="scientific">Peronosclerospora sorghi</name>
    <dbReference type="NCBI Taxonomy" id="230839"/>
    <lineage>
        <taxon>Eukaryota</taxon>
        <taxon>Sar</taxon>
        <taxon>Stramenopiles</taxon>
        <taxon>Oomycota</taxon>
        <taxon>Peronosporomycetes</taxon>
        <taxon>Peronosporales</taxon>
        <taxon>Peronosporaceae</taxon>
        <taxon>Peronosclerospora</taxon>
    </lineage>
</organism>
<comment type="caution">
    <text evidence="1">The sequence shown here is derived from an EMBL/GenBank/DDBJ whole genome shotgun (WGS) entry which is preliminary data.</text>
</comment>
<dbReference type="EMBL" id="CM047581">
    <property type="protein sequence ID" value="KAI9916344.1"/>
    <property type="molecule type" value="Genomic_DNA"/>
</dbReference>
<accession>A0ACC0WC31</accession>